<evidence type="ECO:0000256" key="3">
    <source>
        <dbReference type="ARBA" id="ARBA00023125"/>
    </source>
</evidence>
<evidence type="ECO:0000313" key="7">
    <source>
        <dbReference type="Proteomes" id="UP000199053"/>
    </source>
</evidence>
<gene>
    <name evidence="6" type="ORF">SAMN05660337_2793</name>
</gene>
<evidence type="ECO:0000259" key="5">
    <source>
        <dbReference type="PROSITE" id="PS51898"/>
    </source>
</evidence>
<evidence type="ECO:0000256" key="1">
    <source>
        <dbReference type="ARBA" id="ARBA00008857"/>
    </source>
</evidence>
<accession>A0A1G9JGX1</accession>
<keyword evidence="7" id="KW-1185">Reference proteome</keyword>
<dbReference type="InterPro" id="IPR025166">
    <property type="entry name" value="Integrase_DNA_bind_dom"/>
</dbReference>
<feature type="domain" description="Tyr recombinase" evidence="5">
    <location>
        <begin position="203"/>
        <end position="383"/>
    </location>
</feature>
<dbReference type="GO" id="GO:0006310">
    <property type="term" value="P:DNA recombination"/>
    <property type="evidence" value="ECO:0007669"/>
    <property type="project" value="UniProtKB-KW"/>
</dbReference>
<dbReference type="EMBL" id="FNGA01000004">
    <property type="protein sequence ID" value="SDL36829.1"/>
    <property type="molecule type" value="Genomic_DNA"/>
</dbReference>
<dbReference type="Gene3D" id="3.30.160.390">
    <property type="entry name" value="Integrase, DNA-binding domain"/>
    <property type="match status" value="1"/>
</dbReference>
<dbReference type="InterPro" id="IPR038488">
    <property type="entry name" value="Integrase_DNA-bd_sf"/>
</dbReference>
<dbReference type="PROSITE" id="PS51898">
    <property type="entry name" value="TYR_RECOMBINASE"/>
    <property type="match status" value="1"/>
</dbReference>
<dbReference type="InterPro" id="IPR002104">
    <property type="entry name" value="Integrase_catalytic"/>
</dbReference>
<dbReference type="InterPro" id="IPR010998">
    <property type="entry name" value="Integrase_recombinase_N"/>
</dbReference>
<dbReference type="Gene3D" id="1.10.150.130">
    <property type="match status" value="1"/>
</dbReference>
<dbReference type="AlphaFoldDB" id="A0A1G9JGX1"/>
<dbReference type="CDD" id="cd00801">
    <property type="entry name" value="INT_P4_C"/>
    <property type="match status" value="1"/>
</dbReference>
<dbReference type="Proteomes" id="UP000199053">
    <property type="component" value="Unassembled WGS sequence"/>
</dbReference>
<keyword evidence="3" id="KW-0238">DNA-binding</keyword>
<proteinExistence type="inferred from homology"/>
<organism evidence="6 7">
    <name type="scientific">Maridesulfovibrio ferrireducens</name>
    <dbReference type="NCBI Taxonomy" id="246191"/>
    <lineage>
        <taxon>Bacteria</taxon>
        <taxon>Pseudomonadati</taxon>
        <taxon>Thermodesulfobacteriota</taxon>
        <taxon>Desulfovibrionia</taxon>
        <taxon>Desulfovibrionales</taxon>
        <taxon>Desulfovibrionaceae</taxon>
        <taxon>Maridesulfovibrio</taxon>
    </lineage>
</organism>
<dbReference type="Pfam" id="PF22022">
    <property type="entry name" value="Phage_int_M"/>
    <property type="match status" value="1"/>
</dbReference>
<evidence type="ECO:0000256" key="4">
    <source>
        <dbReference type="ARBA" id="ARBA00023172"/>
    </source>
</evidence>
<dbReference type="Pfam" id="PF00589">
    <property type="entry name" value="Phage_integrase"/>
    <property type="match status" value="1"/>
</dbReference>
<dbReference type="SUPFAM" id="SSF56349">
    <property type="entry name" value="DNA breaking-rejoining enzymes"/>
    <property type="match status" value="1"/>
</dbReference>
<evidence type="ECO:0000256" key="2">
    <source>
        <dbReference type="ARBA" id="ARBA00022908"/>
    </source>
</evidence>
<dbReference type="OrthoDB" id="9775880at2"/>
<dbReference type="InterPro" id="IPR050808">
    <property type="entry name" value="Phage_Integrase"/>
</dbReference>
<dbReference type="GO" id="GO:0003677">
    <property type="term" value="F:DNA binding"/>
    <property type="evidence" value="ECO:0007669"/>
    <property type="project" value="UniProtKB-KW"/>
</dbReference>
<dbReference type="PANTHER" id="PTHR30629:SF2">
    <property type="entry name" value="PROPHAGE INTEGRASE INTS-RELATED"/>
    <property type="match status" value="1"/>
</dbReference>
<name>A0A1G9JGX1_9BACT</name>
<keyword evidence="4" id="KW-0233">DNA recombination</keyword>
<dbReference type="RefSeq" id="WP_092162153.1">
    <property type="nucleotide sequence ID" value="NZ_FNGA01000004.1"/>
</dbReference>
<dbReference type="InterPro" id="IPR011010">
    <property type="entry name" value="DNA_brk_join_enz"/>
</dbReference>
<sequence>MPLTIKQIESSKPKKKLYRISDNNGLCLEITPNGSKRWRLRYQFNRKAKMLSLGLYPEVNLKDARNRVFEMRQSLAKGLDPSQERQEQKAKVDGSYSFKSIADKWFAKKSLTLANKKDRQTIYGRLVNHVFPFMADKSIFEITNKDMVTLLERLEAMNLHETAKRVNLTCVHIFNYARVSNPELSNPASDTKALLIPASKRVKHFPAITKPAEIKKLLRKIKDFKGTFSVAQALKFIPYTFVRSRELRSAEWSEIDWEASEWQIPAHKMKAPRPHIVPLSTQVIDILKKTQLVTGHNKYVFHSDRSKEGILSENTINQALRRMGYTKDEMCCHGFRTTASTRLNEELKYMPDVIERQLAHGEGNKVRDAYNRAEYLDERHKMMQEWADYLDGLVG</sequence>
<comment type="similarity">
    <text evidence="1">Belongs to the 'phage' integrase family.</text>
</comment>
<dbReference type="InterPro" id="IPR013762">
    <property type="entry name" value="Integrase-like_cat_sf"/>
</dbReference>
<evidence type="ECO:0000313" key="6">
    <source>
        <dbReference type="EMBL" id="SDL36829.1"/>
    </source>
</evidence>
<dbReference type="Pfam" id="PF13356">
    <property type="entry name" value="Arm-DNA-bind_3"/>
    <property type="match status" value="1"/>
</dbReference>
<dbReference type="PANTHER" id="PTHR30629">
    <property type="entry name" value="PROPHAGE INTEGRASE"/>
    <property type="match status" value="1"/>
</dbReference>
<protein>
    <submittedName>
        <fullName evidence="6">Integrase</fullName>
    </submittedName>
</protein>
<dbReference type="STRING" id="246191.SAMN05660337_2793"/>
<dbReference type="GO" id="GO:0015074">
    <property type="term" value="P:DNA integration"/>
    <property type="evidence" value="ECO:0007669"/>
    <property type="project" value="UniProtKB-KW"/>
</dbReference>
<dbReference type="Gene3D" id="1.10.443.10">
    <property type="entry name" value="Intergrase catalytic core"/>
    <property type="match status" value="1"/>
</dbReference>
<reference evidence="7" key="1">
    <citation type="submission" date="2016-10" db="EMBL/GenBank/DDBJ databases">
        <authorList>
            <person name="Varghese N."/>
            <person name="Submissions S."/>
        </authorList>
    </citation>
    <scope>NUCLEOTIDE SEQUENCE [LARGE SCALE GENOMIC DNA]</scope>
    <source>
        <strain evidence="7">DSM 16995</strain>
    </source>
</reference>
<dbReference type="InterPro" id="IPR053876">
    <property type="entry name" value="Phage_int_M"/>
</dbReference>
<keyword evidence="2" id="KW-0229">DNA integration</keyword>